<proteinExistence type="predicted"/>
<organism evidence="1 2">
    <name type="scientific">Staurois parvus</name>
    <dbReference type="NCBI Taxonomy" id="386267"/>
    <lineage>
        <taxon>Eukaryota</taxon>
        <taxon>Metazoa</taxon>
        <taxon>Chordata</taxon>
        <taxon>Craniata</taxon>
        <taxon>Vertebrata</taxon>
        <taxon>Euteleostomi</taxon>
        <taxon>Amphibia</taxon>
        <taxon>Batrachia</taxon>
        <taxon>Anura</taxon>
        <taxon>Neobatrachia</taxon>
        <taxon>Ranoidea</taxon>
        <taxon>Ranidae</taxon>
        <taxon>Staurois</taxon>
    </lineage>
</organism>
<name>A0ABN9AHZ2_9NEOB</name>
<accession>A0ABN9AHZ2</accession>
<keyword evidence="2" id="KW-1185">Reference proteome</keyword>
<protein>
    <submittedName>
        <fullName evidence="1">Uncharacterized protein</fullName>
    </submittedName>
</protein>
<dbReference type="Proteomes" id="UP001162483">
    <property type="component" value="Unassembled WGS sequence"/>
</dbReference>
<evidence type="ECO:0000313" key="1">
    <source>
        <dbReference type="EMBL" id="CAI9535636.1"/>
    </source>
</evidence>
<sequence length="64" mass="7225">MTLIIDPYTHTHTMMVIREINTNAGGCSCIHRHKCWGLFWSLTPMLGVIIVSTDTSTGGYYCIY</sequence>
<gene>
    <name evidence="1" type="ORF">SPARVUS_LOCUS900468</name>
</gene>
<comment type="caution">
    <text evidence="1">The sequence shown here is derived from an EMBL/GenBank/DDBJ whole genome shotgun (WGS) entry which is preliminary data.</text>
</comment>
<reference evidence="1" key="1">
    <citation type="submission" date="2023-05" db="EMBL/GenBank/DDBJ databases">
        <authorList>
            <person name="Stuckert A."/>
        </authorList>
    </citation>
    <scope>NUCLEOTIDE SEQUENCE</scope>
</reference>
<evidence type="ECO:0000313" key="2">
    <source>
        <dbReference type="Proteomes" id="UP001162483"/>
    </source>
</evidence>
<dbReference type="EMBL" id="CATNWA010000276">
    <property type="protein sequence ID" value="CAI9535636.1"/>
    <property type="molecule type" value="Genomic_DNA"/>
</dbReference>